<proteinExistence type="predicted"/>
<feature type="region of interest" description="Disordered" evidence="1">
    <location>
        <begin position="1"/>
        <end position="42"/>
    </location>
</feature>
<dbReference type="AlphaFoldDB" id="Q2T9C5"/>
<evidence type="ECO:0000313" key="2">
    <source>
        <dbReference type="EMBL" id="ABC34252.1"/>
    </source>
</evidence>
<dbReference type="Proteomes" id="UP000001930">
    <property type="component" value="Chromosome II"/>
</dbReference>
<name>Q2T9C5_BURTA</name>
<feature type="region of interest" description="Disordered" evidence="1">
    <location>
        <begin position="65"/>
        <end position="92"/>
    </location>
</feature>
<gene>
    <name evidence="2" type="ordered locus">BTH_II0022</name>
</gene>
<dbReference type="EMBL" id="CP000085">
    <property type="protein sequence ID" value="ABC34252.1"/>
    <property type="molecule type" value="Genomic_DNA"/>
</dbReference>
<feature type="compositionally biased region" description="Basic residues" evidence="1">
    <location>
        <begin position="68"/>
        <end position="80"/>
    </location>
</feature>
<organism evidence="2 3">
    <name type="scientific">Burkholderia thailandensis (strain ATCC 700388 / DSM 13276 / CCUG 48851 / CIP 106301 / E264)</name>
    <dbReference type="NCBI Taxonomy" id="271848"/>
    <lineage>
        <taxon>Bacteria</taxon>
        <taxon>Pseudomonadati</taxon>
        <taxon>Pseudomonadota</taxon>
        <taxon>Betaproteobacteria</taxon>
        <taxon>Burkholderiales</taxon>
        <taxon>Burkholderiaceae</taxon>
        <taxon>Burkholderia</taxon>
        <taxon>pseudomallei group</taxon>
    </lineage>
</organism>
<protein>
    <submittedName>
        <fullName evidence="2">Sperm-specific protein Phi-1</fullName>
    </submittedName>
</protein>
<feature type="region of interest" description="Disordered" evidence="1">
    <location>
        <begin position="227"/>
        <end position="250"/>
    </location>
</feature>
<reference evidence="2 3" key="1">
    <citation type="journal article" date="2005" name="BMC Genomics">
        <title>Bacterial genome adaptation to niches: divergence of the potential virulence genes in three Burkholderia species of different survival strategies.</title>
        <authorList>
            <person name="Kim H.S."/>
            <person name="Schell M.A."/>
            <person name="Yu Y."/>
            <person name="Ulrich R.L."/>
            <person name="Sarria S.H."/>
            <person name="Nierman W.C."/>
            <person name="DeShazer D."/>
        </authorList>
    </citation>
    <scope>NUCLEOTIDE SEQUENCE [LARGE SCALE GENOMIC DNA]</scope>
    <source>
        <strain evidence="3">ATCC 700388 / DSM 13276 / CCUG 48851 / CIP 106301 / E264</strain>
    </source>
</reference>
<dbReference type="KEGG" id="bte:BTH_II0022"/>
<feature type="compositionally biased region" description="Low complexity" evidence="1">
    <location>
        <begin position="1"/>
        <end position="11"/>
    </location>
</feature>
<evidence type="ECO:0000313" key="3">
    <source>
        <dbReference type="Proteomes" id="UP000001930"/>
    </source>
</evidence>
<keyword evidence="3" id="KW-1185">Reference proteome</keyword>
<sequence length="250" mass="27181">MKWPGSAAFAMRRSRSAIPVRTGSPSRATRVRSPRAGASPAHHVARLRCHAPRRRIPSAAFLPLFRRSTPHRRPSARTRSHSVDPLASREPPRAHLHANGVASASPVTYTYVDGALPVRRGRCGTRRRQPWKHGTRAAVTGYRKNTTRVTAFLASNENEIARLRASPPGYATMTRHHTHAGIPRTLRIVGYCGLGAIAIALFVAMCAILRDSALDREAARQLQSGNVELHGGADVEPSPTNDAAQTRTPG</sequence>
<evidence type="ECO:0000256" key="1">
    <source>
        <dbReference type="SAM" id="MobiDB-lite"/>
    </source>
</evidence>
<feature type="compositionally biased region" description="Polar residues" evidence="1">
    <location>
        <begin position="238"/>
        <end position="250"/>
    </location>
</feature>
<dbReference type="HOGENOM" id="CLU_1109789_0_0_4"/>
<accession>Q2T9C5</accession>